<keyword evidence="1" id="KW-0732">Signal</keyword>
<sequence length="196" mass="21420">MKPTKPTSAIFLGVVSCLSSLVNANPTPTLKDAPSRTLETRDAPGASLQADYYWIRSVVAPFFHFYMQSVPSYATGHPIMGPNTSAGQFQVQDGQLVQLVDTDGTLLYMNVEQPADDTAKKLAVSFETEQNTFGTFSWSGDALWWSVPSIERPNNGAWLICEDDLLYINLGPYAWDTPAGCGDATIHYYNAAQADP</sequence>
<dbReference type="PROSITE" id="PS51257">
    <property type="entry name" value="PROKAR_LIPOPROTEIN"/>
    <property type="match status" value="1"/>
</dbReference>
<gene>
    <name evidence="2" type="ORF">AJ80_06087</name>
</gene>
<organism evidence="2 3">
    <name type="scientific">Polytolypa hystricis (strain UAMH7299)</name>
    <dbReference type="NCBI Taxonomy" id="1447883"/>
    <lineage>
        <taxon>Eukaryota</taxon>
        <taxon>Fungi</taxon>
        <taxon>Dikarya</taxon>
        <taxon>Ascomycota</taxon>
        <taxon>Pezizomycotina</taxon>
        <taxon>Eurotiomycetes</taxon>
        <taxon>Eurotiomycetidae</taxon>
        <taxon>Onygenales</taxon>
        <taxon>Onygenales incertae sedis</taxon>
        <taxon>Polytolypa</taxon>
    </lineage>
</organism>
<dbReference type="AlphaFoldDB" id="A0A2B7XZ76"/>
<dbReference type="EMBL" id="PDNA01000097">
    <property type="protein sequence ID" value="PGH14083.1"/>
    <property type="molecule type" value="Genomic_DNA"/>
</dbReference>
<dbReference type="OrthoDB" id="70316at2759"/>
<dbReference type="STRING" id="1447883.A0A2B7XZ76"/>
<proteinExistence type="predicted"/>
<feature type="signal peptide" evidence="1">
    <location>
        <begin position="1"/>
        <end position="24"/>
    </location>
</feature>
<evidence type="ECO:0000313" key="2">
    <source>
        <dbReference type="EMBL" id="PGH14083.1"/>
    </source>
</evidence>
<dbReference type="Proteomes" id="UP000224634">
    <property type="component" value="Unassembled WGS sequence"/>
</dbReference>
<evidence type="ECO:0000256" key="1">
    <source>
        <dbReference type="SAM" id="SignalP"/>
    </source>
</evidence>
<accession>A0A2B7XZ76</accession>
<evidence type="ECO:0000313" key="3">
    <source>
        <dbReference type="Proteomes" id="UP000224634"/>
    </source>
</evidence>
<feature type="chain" id="PRO_5012925406" evidence="1">
    <location>
        <begin position="25"/>
        <end position="196"/>
    </location>
</feature>
<keyword evidence="3" id="KW-1185">Reference proteome</keyword>
<protein>
    <submittedName>
        <fullName evidence="2">Uncharacterized protein</fullName>
    </submittedName>
</protein>
<name>A0A2B7XZ76_POLH7</name>
<reference evidence="2 3" key="1">
    <citation type="submission" date="2017-10" db="EMBL/GenBank/DDBJ databases">
        <title>Comparative genomics in systemic dimorphic fungi from Ajellomycetaceae.</title>
        <authorList>
            <person name="Munoz J.F."/>
            <person name="Mcewen J.G."/>
            <person name="Clay O.K."/>
            <person name="Cuomo C.A."/>
        </authorList>
    </citation>
    <scope>NUCLEOTIDE SEQUENCE [LARGE SCALE GENOMIC DNA]</scope>
    <source>
        <strain evidence="2 3">UAMH7299</strain>
    </source>
</reference>
<comment type="caution">
    <text evidence="2">The sequence shown here is derived from an EMBL/GenBank/DDBJ whole genome shotgun (WGS) entry which is preliminary data.</text>
</comment>